<organism evidence="1 2">
    <name type="scientific">Trichothecium roseum</name>
    <dbReference type="NCBI Taxonomy" id="47278"/>
    <lineage>
        <taxon>Eukaryota</taxon>
        <taxon>Fungi</taxon>
        <taxon>Dikarya</taxon>
        <taxon>Ascomycota</taxon>
        <taxon>Pezizomycotina</taxon>
        <taxon>Sordariomycetes</taxon>
        <taxon>Hypocreomycetidae</taxon>
        <taxon>Hypocreales</taxon>
        <taxon>Hypocreales incertae sedis</taxon>
        <taxon>Trichothecium</taxon>
    </lineage>
</organism>
<comment type="caution">
    <text evidence="1">The sequence shown here is derived from an EMBL/GenBank/DDBJ whole genome shotgun (WGS) entry which is preliminary data.</text>
</comment>
<gene>
    <name evidence="1" type="ORF">N3K66_006132</name>
</gene>
<proteinExistence type="predicted"/>
<name>A0ACC0V068_9HYPO</name>
<accession>A0ACC0V068</accession>
<evidence type="ECO:0000313" key="2">
    <source>
        <dbReference type="Proteomes" id="UP001163324"/>
    </source>
</evidence>
<evidence type="ECO:0000313" key="1">
    <source>
        <dbReference type="EMBL" id="KAI9899671.1"/>
    </source>
</evidence>
<sequence>MKGLQNAVVNMPRRYLITLLTVLVITLLFAGHYSYNNPEDLNFLAKFRETGSHGGASLPKPFPHKIWQIWSEGASTGDKARECTEAWRTKNPGWRYESIAFDTGGNDDYVRDNFDSSVADVFAEVKSRVMKADYLRYLIMLREGGAWADFDAQPHQPVSNWIPAEFNSTANLVVGTENAHGEGAEAGVVHLCQYTMLSKPGHPAIKALVDQVTENLKQWANVEDVPADAVSETTGQVAFTNSLMDYFYRTTGEEFTGDQLAGLPGAQLIDDVLVLPKDSFGWREDDHSHEHGDAAILVEHMVEKK</sequence>
<dbReference type="Proteomes" id="UP001163324">
    <property type="component" value="Chromosome 5"/>
</dbReference>
<reference evidence="1" key="1">
    <citation type="submission" date="2022-10" db="EMBL/GenBank/DDBJ databases">
        <title>Complete Genome of Trichothecium roseum strain YXFP-22015, a Plant Pathogen Isolated from Citrus.</title>
        <authorList>
            <person name="Wang Y."/>
            <person name="Zhu L."/>
        </authorList>
    </citation>
    <scope>NUCLEOTIDE SEQUENCE</scope>
    <source>
        <strain evidence="1">YXFP-22015</strain>
    </source>
</reference>
<keyword evidence="2" id="KW-1185">Reference proteome</keyword>
<dbReference type="EMBL" id="CM047944">
    <property type="protein sequence ID" value="KAI9899671.1"/>
    <property type="molecule type" value="Genomic_DNA"/>
</dbReference>
<protein>
    <submittedName>
        <fullName evidence="1">Uncharacterized protein</fullName>
    </submittedName>
</protein>